<dbReference type="PANTHER" id="PTHR38608">
    <property type="entry name" value="PROTEIN CBG07207"/>
    <property type="match status" value="1"/>
</dbReference>
<evidence type="ECO:0000313" key="2">
    <source>
        <dbReference type="WBParaSite" id="MhA1_Contig3059.frz3.gene1"/>
    </source>
</evidence>
<proteinExistence type="predicted"/>
<sequence length="156" mass="17924">MIGMMNNHTVDNPVEFYAGRRLPLSTDSNGNACSSISEEEQKFLHYLEIRLEPIPKKKLSYTEDGRRCYDGEPEKSNESPEEMWARLMLKLSCNKAIEEGLIRVGRKKRSNSRKILQRLISSSRGSIKTLLGSKKDEETIGINTYNEEEKNKNKLN</sequence>
<dbReference type="AlphaFoldDB" id="A0A1I8BM24"/>
<dbReference type="Proteomes" id="UP000095281">
    <property type="component" value="Unplaced"/>
</dbReference>
<dbReference type="WBParaSite" id="MhA1_Contig3059.frz3.gene1">
    <property type="protein sequence ID" value="MhA1_Contig3059.frz3.gene1"/>
    <property type="gene ID" value="MhA1_Contig3059.frz3.gene1"/>
</dbReference>
<protein>
    <submittedName>
        <fullName evidence="2">Uncharacterized protein</fullName>
    </submittedName>
</protein>
<dbReference type="PANTHER" id="PTHR38608:SF4">
    <property type="entry name" value="PROTEIN CBG07207"/>
    <property type="match status" value="1"/>
</dbReference>
<accession>A0A1I8BM24</accession>
<name>A0A1I8BM24_MELHA</name>
<keyword evidence="1" id="KW-1185">Reference proteome</keyword>
<evidence type="ECO:0000313" key="1">
    <source>
        <dbReference type="Proteomes" id="UP000095281"/>
    </source>
</evidence>
<reference evidence="2" key="1">
    <citation type="submission" date="2016-11" db="UniProtKB">
        <authorList>
            <consortium name="WormBaseParasite"/>
        </authorList>
    </citation>
    <scope>IDENTIFICATION</scope>
</reference>
<organism evidence="1 2">
    <name type="scientific">Meloidogyne hapla</name>
    <name type="common">Root-knot nematode worm</name>
    <dbReference type="NCBI Taxonomy" id="6305"/>
    <lineage>
        <taxon>Eukaryota</taxon>
        <taxon>Metazoa</taxon>
        <taxon>Ecdysozoa</taxon>
        <taxon>Nematoda</taxon>
        <taxon>Chromadorea</taxon>
        <taxon>Rhabditida</taxon>
        <taxon>Tylenchina</taxon>
        <taxon>Tylenchomorpha</taxon>
        <taxon>Tylenchoidea</taxon>
        <taxon>Meloidogynidae</taxon>
        <taxon>Meloidogyninae</taxon>
        <taxon>Meloidogyne</taxon>
    </lineage>
</organism>